<reference evidence="1 2" key="1">
    <citation type="submission" date="2020-08" db="EMBL/GenBank/DDBJ databases">
        <title>Sequencing the genomes of 1000 actinobacteria strains.</title>
        <authorList>
            <person name="Klenk H.-P."/>
        </authorList>
    </citation>
    <scope>NUCLEOTIDE SEQUENCE [LARGE SCALE GENOMIC DNA]</scope>
    <source>
        <strain evidence="1 2">DSM 45084</strain>
    </source>
</reference>
<keyword evidence="2" id="KW-1185">Reference proteome</keyword>
<comment type="caution">
    <text evidence="1">The sequence shown here is derived from an EMBL/GenBank/DDBJ whole genome shotgun (WGS) entry which is preliminary data.</text>
</comment>
<name>A0A7W7SZY1_9PSEU</name>
<dbReference type="RefSeq" id="WP_184666211.1">
    <property type="nucleotide sequence ID" value="NZ_BAABAI010000036.1"/>
</dbReference>
<organism evidence="1 2">
    <name type="scientific">Saccharothrix violaceirubra</name>
    <dbReference type="NCBI Taxonomy" id="413306"/>
    <lineage>
        <taxon>Bacteria</taxon>
        <taxon>Bacillati</taxon>
        <taxon>Actinomycetota</taxon>
        <taxon>Actinomycetes</taxon>
        <taxon>Pseudonocardiales</taxon>
        <taxon>Pseudonocardiaceae</taxon>
        <taxon>Saccharothrix</taxon>
    </lineage>
</organism>
<proteinExistence type="predicted"/>
<dbReference type="Proteomes" id="UP000542674">
    <property type="component" value="Unassembled WGS sequence"/>
</dbReference>
<evidence type="ECO:0000313" key="1">
    <source>
        <dbReference type="EMBL" id="MBB4963432.1"/>
    </source>
</evidence>
<protein>
    <submittedName>
        <fullName evidence="1">Uncharacterized protein</fullName>
    </submittedName>
</protein>
<accession>A0A7W7SZY1</accession>
<dbReference type="EMBL" id="JACHJS010000001">
    <property type="protein sequence ID" value="MBB4963432.1"/>
    <property type="molecule type" value="Genomic_DNA"/>
</dbReference>
<sequence>MPRFRLVEVYPVAGGWSRPWIDDPDADDFAKVSRGICDLYSTHLAEADLRHAVSALRIFVGDYVHPDTPAAGDGHAGVLSPTSTDRPEGYEHATVRVPTGFAAWPLGDRQRVVLDAVHEAALGVATLRGWEPDAFQRARKAVESADFTFTWTGPWKSSPGRRWRARCAFRSLPDGFGRLVLEVAGPEDEAVCATSSEQIAWTTMESYRRAARTLRWATAARLEVIPCVVLGFAGDKFVAELTAEAGRLRLDDVQAAAPFGSSRA</sequence>
<dbReference type="AlphaFoldDB" id="A0A7W7SZY1"/>
<gene>
    <name evidence="1" type="ORF">F4559_000791</name>
</gene>
<evidence type="ECO:0000313" key="2">
    <source>
        <dbReference type="Proteomes" id="UP000542674"/>
    </source>
</evidence>